<organism evidence="2 3">
    <name type="scientific">Oceaniferula flava</name>
    <dbReference type="NCBI Taxonomy" id="2800421"/>
    <lineage>
        <taxon>Bacteria</taxon>
        <taxon>Pseudomonadati</taxon>
        <taxon>Verrucomicrobiota</taxon>
        <taxon>Verrucomicrobiia</taxon>
        <taxon>Verrucomicrobiales</taxon>
        <taxon>Verrucomicrobiaceae</taxon>
        <taxon>Oceaniferula</taxon>
    </lineage>
</organism>
<dbReference type="AlphaFoldDB" id="A0AAE2SEC2"/>
<feature type="signal peptide" evidence="1">
    <location>
        <begin position="1"/>
        <end position="21"/>
    </location>
</feature>
<gene>
    <name evidence="2" type="ORF">JIN83_07330</name>
</gene>
<name>A0AAE2SEC2_9BACT</name>
<accession>A0AAE2SEC2</accession>
<dbReference type="RefSeq" id="WP_309489377.1">
    <property type="nucleotide sequence ID" value="NZ_JAENIG010000004.1"/>
</dbReference>
<evidence type="ECO:0000313" key="3">
    <source>
        <dbReference type="Proteomes" id="UP000634206"/>
    </source>
</evidence>
<comment type="caution">
    <text evidence="2">The sequence shown here is derived from an EMBL/GenBank/DDBJ whole genome shotgun (WGS) entry which is preliminary data.</text>
</comment>
<dbReference type="Proteomes" id="UP000634206">
    <property type="component" value="Unassembled WGS sequence"/>
</dbReference>
<dbReference type="InterPro" id="IPR043504">
    <property type="entry name" value="Peptidase_S1_PA_chymotrypsin"/>
</dbReference>
<dbReference type="PANTHER" id="PTHR43019">
    <property type="entry name" value="SERINE ENDOPROTEASE DEGS"/>
    <property type="match status" value="1"/>
</dbReference>
<dbReference type="Pfam" id="PF13365">
    <property type="entry name" value="Trypsin_2"/>
    <property type="match status" value="1"/>
</dbReference>
<evidence type="ECO:0000313" key="2">
    <source>
        <dbReference type="EMBL" id="MBK1854766.1"/>
    </source>
</evidence>
<reference evidence="2" key="1">
    <citation type="submission" date="2021-01" db="EMBL/GenBank/DDBJ databases">
        <title>Modified the classification status of verrucomicrobia.</title>
        <authorList>
            <person name="Feng X."/>
        </authorList>
    </citation>
    <scope>NUCLEOTIDE SEQUENCE</scope>
    <source>
        <strain evidence="2">5K15</strain>
    </source>
</reference>
<dbReference type="InterPro" id="IPR009003">
    <property type="entry name" value="Peptidase_S1_PA"/>
</dbReference>
<keyword evidence="1" id="KW-0732">Signal</keyword>
<dbReference type="EMBL" id="JAENIG010000004">
    <property type="protein sequence ID" value="MBK1854766.1"/>
    <property type="molecule type" value="Genomic_DNA"/>
</dbReference>
<dbReference type="Gene3D" id="2.40.10.10">
    <property type="entry name" value="Trypsin-like serine proteases"/>
    <property type="match status" value="2"/>
</dbReference>
<proteinExistence type="predicted"/>
<keyword evidence="3" id="KW-1185">Reference proteome</keyword>
<feature type="chain" id="PRO_5042111910" evidence="1">
    <location>
        <begin position="22"/>
        <end position="287"/>
    </location>
</feature>
<dbReference type="PANTHER" id="PTHR43019:SF23">
    <property type="entry name" value="PROTEASE DO-LIKE 5, CHLOROPLASTIC"/>
    <property type="match status" value="1"/>
</dbReference>
<dbReference type="SUPFAM" id="SSF50494">
    <property type="entry name" value="Trypsin-like serine proteases"/>
    <property type="match status" value="1"/>
</dbReference>
<protein>
    <submittedName>
        <fullName evidence="2">Trypsin-like peptidase domain-containing protein</fullName>
    </submittedName>
</protein>
<sequence length="287" mass="30658">MKSTYLASAAVLLGLATSLTARPMLPVVDDNKIISSLADGLGKLVDAGKVPTAKTLAPQLKKKTCKITVPSPSTQKPENLYDSCADSVVAIASVYKCTKCPHWHHNGAATGWILTEDGVMVTNYHVFDGKDVSGFGIRTRDGRIAQVVEILAASQKDDVAIFRVAGEGFKPLALGPDARVGDDLHIIAHPDTRFYTYTSGKVSRYYKKRSRKRNGATAMAVTAEFARGSSGGPALDSKGNVVGMVSSTQSIYYPSQKKSEAKGPFQMVIRNCVPVSAIRALVEPVAK</sequence>
<evidence type="ECO:0000256" key="1">
    <source>
        <dbReference type="SAM" id="SignalP"/>
    </source>
</evidence>